<dbReference type="HOGENOM" id="CLU_076083_0_1_9"/>
<dbReference type="Proteomes" id="UP000014003">
    <property type="component" value="Unassembled WGS sequence"/>
</dbReference>
<dbReference type="AlphaFoldDB" id="R8CX08"/>
<dbReference type="InterPro" id="IPR011335">
    <property type="entry name" value="Restrct_endonuc-II-like"/>
</dbReference>
<sequence length="273" mass="32375">MKNRRWTYKKMKNNLKEGRGMGQLAAYMPWIKVYNFPSKGMIIRAHGNKTERIHHLLSNVEYAYFLLLDSQPRVIDIREQFPLFDLELAIHIANELGVKYPTDSTTNTPHILTTDFMITIKDSDNNLIDIARTIKLTNELSKRRVCEKFEIERLYWKNKNVDWKIVTEKSFSVTLTNNLTMLFNAYSVLESLFEEPHLQELLQQLYITLLNSINRLRDELHRFDRLNNLEIGTAISLFYYLVLQRLVHIDVFEKIDLYTINCSSLLLKEWILI</sequence>
<dbReference type="PATRIC" id="fig|1053205.3.peg.3688"/>
<organism evidence="3 4">
    <name type="scientific">Bacillus cereus HuA3-9</name>
    <dbReference type="NCBI Taxonomy" id="1053205"/>
    <lineage>
        <taxon>Bacteria</taxon>
        <taxon>Bacillati</taxon>
        <taxon>Bacillota</taxon>
        <taxon>Bacilli</taxon>
        <taxon>Bacillales</taxon>
        <taxon>Bacillaceae</taxon>
        <taxon>Bacillus</taxon>
        <taxon>Bacillus cereus group</taxon>
    </lineage>
</organism>
<dbReference type="InterPro" id="IPR014832">
    <property type="entry name" value="TnsA_C"/>
</dbReference>
<evidence type="ECO:0008006" key="5">
    <source>
        <dbReference type="Google" id="ProtNLM"/>
    </source>
</evidence>
<evidence type="ECO:0000259" key="2">
    <source>
        <dbReference type="Pfam" id="PF08722"/>
    </source>
</evidence>
<proteinExistence type="predicted"/>
<dbReference type="GO" id="GO:0003676">
    <property type="term" value="F:nucleic acid binding"/>
    <property type="evidence" value="ECO:0007669"/>
    <property type="project" value="InterPro"/>
</dbReference>
<evidence type="ECO:0000313" key="3">
    <source>
        <dbReference type="EMBL" id="EOO16126.1"/>
    </source>
</evidence>
<dbReference type="CDD" id="cd22362">
    <property type="entry name" value="TnsA_endonuclease-like"/>
    <property type="match status" value="1"/>
</dbReference>
<feature type="domain" description="TnsA endonuclease C-terminal" evidence="1">
    <location>
        <begin position="174"/>
        <end position="250"/>
    </location>
</feature>
<evidence type="ECO:0000259" key="1">
    <source>
        <dbReference type="Pfam" id="PF08721"/>
    </source>
</evidence>
<comment type="caution">
    <text evidence="3">The sequence shown here is derived from an EMBL/GenBank/DDBJ whole genome shotgun (WGS) entry which is preliminary data.</text>
</comment>
<dbReference type="Pfam" id="PF08722">
    <property type="entry name" value="Tn7_TnsA-like_N"/>
    <property type="match status" value="1"/>
</dbReference>
<gene>
    <name evidence="3" type="ORF">IGA_03656</name>
</gene>
<dbReference type="InterPro" id="IPR014833">
    <property type="entry name" value="TnsA_N"/>
</dbReference>
<evidence type="ECO:0000313" key="4">
    <source>
        <dbReference type="Proteomes" id="UP000014003"/>
    </source>
</evidence>
<dbReference type="Gene3D" id="3.40.1350.10">
    <property type="match status" value="1"/>
</dbReference>
<dbReference type="EMBL" id="AHDZ01000031">
    <property type="protein sequence ID" value="EOO16126.1"/>
    <property type="molecule type" value="Genomic_DNA"/>
</dbReference>
<name>R8CX08_BACCE</name>
<reference evidence="3 4" key="1">
    <citation type="submission" date="2012-12" db="EMBL/GenBank/DDBJ databases">
        <title>The Genome Sequence of Bacillus cereus HuA3-9.</title>
        <authorList>
            <consortium name="The Broad Institute Genome Sequencing Platform"/>
            <consortium name="The Broad Institute Genome Sequencing Center for Infectious Disease"/>
            <person name="Feldgarden M."/>
            <person name="Van der Auwera G.A."/>
            <person name="Mahillon J."/>
            <person name="Duprez V."/>
            <person name="Timmery S."/>
            <person name="Mattelet C."/>
            <person name="Dierick K."/>
            <person name="Sun M."/>
            <person name="Yu Z."/>
            <person name="Zhu L."/>
            <person name="Hu X."/>
            <person name="Shank E.B."/>
            <person name="Swiecicka I."/>
            <person name="Hansen B.M."/>
            <person name="Andrup L."/>
            <person name="Walker B."/>
            <person name="Young S.K."/>
            <person name="Zeng Q."/>
            <person name="Gargeya S."/>
            <person name="Fitzgerald M."/>
            <person name="Haas B."/>
            <person name="Abouelleil A."/>
            <person name="Alvarado L."/>
            <person name="Arachchi H.M."/>
            <person name="Berlin A.M."/>
            <person name="Chapman S.B."/>
            <person name="Dewar J."/>
            <person name="Goldberg J."/>
            <person name="Griggs A."/>
            <person name="Gujja S."/>
            <person name="Hansen M."/>
            <person name="Howarth C."/>
            <person name="Imamovic A."/>
            <person name="Larimer J."/>
            <person name="McCowan C."/>
            <person name="Murphy C."/>
            <person name="Neiman D."/>
            <person name="Pearson M."/>
            <person name="Priest M."/>
            <person name="Roberts A."/>
            <person name="Saif S."/>
            <person name="Shea T."/>
            <person name="Sisk P."/>
            <person name="Sykes S."/>
            <person name="Wortman J."/>
            <person name="Nusbaum C."/>
            <person name="Birren B."/>
        </authorList>
    </citation>
    <scope>NUCLEOTIDE SEQUENCE [LARGE SCALE GENOMIC DNA]</scope>
    <source>
        <strain evidence="3 4">HuA3-9</strain>
    </source>
</reference>
<dbReference type="SUPFAM" id="SSF52980">
    <property type="entry name" value="Restriction endonuclease-like"/>
    <property type="match status" value="1"/>
</dbReference>
<dbReference type="RefSeq" id="WP_016096247.1">
    <property type="nucleotide sequence ID" value="NZ_KB976146.1"/>
</dbReference>
<dbReference type="Pfam" id="PF08721">
    <property type="entry name" value="Tn7_Tnp_TnsA_C"/>
    <property type="match status" value="1"/>
</dbReference>
<accession>R8CX08</accession>
<feature type="domain" description="TnsA endonuclease N-terminal" evidence="2">
    <location>
        <begin position="72"/>
        <end position="168"/>
    </location>
</feature>
<dbReference type="InterPro" id="IPR011856">
    <property type="entry name" value="tRNA_endonuc-like_dom_sf"/>
</dbReference>
<protein>
    <recommendedName>
        <fullName evidence="5">TnsA endonuclease N-terminal domain-containing protein</fullName>
    </recommendedName>
</protein>